<dbReference type="RefSeq" id="WP_057817920.1">
    <property type="nucleotide sequence ID" value="NZ_CP031598.1"/>
</dbReference>
<organism evidence="1 2">
    <name type="scientific">Roseovarius indicus</name>
    <dbReference type="NCBI Taxonomy" id="540747"/>
    <lineage>
        <taxon>Bacteria</taxon>
        <taxon>Pseudomonadati</taxon>
        <taxon>Pseudomonadota</taxon>
        <taxon>Alphaproteobacteria</taxon>
        <taxon>Rhodobacterales</taxon>
        <taxon>Roseobacteraceae</taxon>
        <taxon>Roseovarius</taxon>
    </lineage>
</organism>
<accession>A0A5P3AHZ3</accession>
<gene>
    <name evidence="1" type="ORF">RIdsm_04077</name>
</gene>
<dbReference type="EMBL" id="CP031598">
    <property type="protein sequence ID" value="QEW28250.1"/>
    <property type="molecule type" value="Genomic_DNA"/>
</dbReference>
<evidence type="ECO:0000313" key="1">
    <source>
        <dbReference type="EMBL" id="QEW28250.1"/>
    </source>
</evidence>
<dbReference type="SUPFAM" id="SSF54909">
    <property type="entry name" value="Dimeric alpha+beta barrel"/>
    <property type="match status" value="1"/>
</dbReference>
<dbReference type="OrthoDB" id="2065010at2"/>
<dbReference type="InterPro" id="IPR011008">
    <property type="entry name" value="Dimeric_a/b-barrel"/>
</dbReference>
<name>A0A5P3AHZ3_9RHOB</name>
<dbReference type="KEGG" id="rid:RIdsm_04077"/>
<dbReference type="AlphaFoldDB" id="A0A5P3AHZ3"/>
<evidence type="ECO:0008006" key="3">
    <source>
        <dbReference type="Google" id="ProtNLM"/>
    </source>
</evidence>
<proteinExistence type="predicted"/>
<reference evidence="1 2" key="1">
    <citation type="submission" date="2018-08" db="EMBL/GenBank/DDBJ databases">
        <title>Genetic Globetrotter - A new plasmid hitch-hiking vast phylogenetic and geographic distances.</title>
        <authorList>
            <person name="Vollmers J."/>
            <person name="Petersen J."/>
        </authorList>
    </citation>
    <scope>NUCLEOTIDE SEQUENCE [LARGE SCALE GENOMIC DNA]</scope>
    <source>
        <strain evidence="1 2">DSM 26383</strain>
    </source>
</reference>
<dbReference type="Gene3D" id="3.30.70.100">
    <property type="match status" value="1"/>
</dbReference>
<dbReference type="Proteomes" id="UP000325785">
    <property type="component" value="Chromosome"/>
</dbReference>
<evidence type="ECO:0000313" key="2">
    <source>
        <dbReference type="Proteomes" id="UP000325785"/>
    </source>
</evidence>
<protein>
    <recommendedName>
        <fullName evidence="3">Monooxygenase</fullName>
    </recommendedName>
</protein>
<sequence length="113" mass="12605">MIIALVEIPLEGPKRPEAAVIEQSLESTKIFHEVKGLRRKYYLNSERGGGGVYEFATREEALAWFNDGWADWMEGRFGVRPTLTLFDSPVVLDNEAGEVRVNGAPVGAPWEKA</sequence>